<dbReference type="Proteomes" id="UP000198541">
    <property type="component" value="Unassembled WGS sequence"/>
</dbReference>
<sequence length="126" mass="13535">MDSPTSRLLRGFLEPCLLALLECGADYGLSLTRRLDAAGLENVPGGSLYPALTRLERRGLLATTTRPSDSGPARKYYALTDAGRIELAARRAEWRAFRSAVSAILEGEAASRRRAVPAHAAAEAHS</sequence>
<dbReference type="InterPro" id="IPR052509">
    <property type="entry name" value="Metal_resp_DNA-bind_regulator"/>
</dbReference>
<organism evidence="2 3">
    <name type="scientific">Actinomyces ruminicola</name>
    <dbReference type="NCBI Taxonomy" id="332524"/>
    <lineage>
        <taxon>Bacteria</taxon>
        <taxon>Bacillati</taxon>
        <taxon>Actinomycetota</taxon>
        <taxon>Actinomycetes</taxon>
        <taxon>Actinomycetales</taxon>
        <taxon>Actinomycetaceae</taxon>
        <taxon>Actinomyces</taxon>
    </lineage>
</organism>
<dbReference type="PANTHER" id="PTHR33169">
    <property type="entry name" value="PADR-FAMILY TRANSCRIPTIONAL REGULATOR"/>
    <property type="match status" value="1"/>
</dbReference>
<accession>A0A1H0ATA3</accession>
<dbReference type="InterPro" id="IPR036388">
    <property type="entry name" value="WH-like_DNA-bd_sf"/>
</dbReference>
<dbReference type="Pfam" id="PF03551">
    <property type="entry name" value="PadR"/>
    <property type="match status" value="1"/>
</dbReference>
<dbReference type="RefSeq" id="WP_092533731.1">
    <property type="nucleotide sequence ID" value="NZ_FNIM01000002.1"/>
</dbReference>
<dbReference type="AlphaFoldDB" id="A0A1H0ATA3"/>
<dbReference type="EMBL" id="FNIM01000002">
    <property type="protein sequence ID" value="SDN36343.1"/>
    <property type="molecule type" value="Genomic_DNA"/>
</dbReference>
<name>A0A1H0ATA3_9ACTO</name>
<dbReference type="Gene3D" id="1.10.10.10">
    <property type="entry name" value="Winged helix-like DNA-binding domain superfamily/Winged helix DNA-binding domain"/>
    <property type="match status" value="1"/>
</dbReference>
<dbReference type="InterPro" id="IPR005149">
    <property type="entry name" value="Tscrpt_reg_PadR_N"/>
</dbReference>
<feature type="domain" description="Transcription regulator PadR N-terminal" evidence="1">
    <location>
        <begin position="17"/>
        <end position="88"/>
    </location>
</feature>
<evidence type="ECO:0000259" key="1">
    <source>
        <dbReference type="Pfam" id="PF03551"/>
    </source>
</evidence>
<dbReference type="SUPFAM" id="SSF46785">
    <property type="entry name" value="Winged helix' DNA-binding domain"/>
    <property type="match status" value="1"/>
</dbReference>
<dbReference type="PANTHER" id="PTHR33169:SF14">
    <property type="entry name" value="TRANSCRIPTIONAL REGULATOR RV3488"/>
    <property type="match status" value="1"/>
</dbReference>
<reference evidence="3" key="1">
    <citation type="submission" date="2016-10" db="EMBL/GenBank/DDBJ databases">
        <authorList>
            <person name="Varghese N."/>
            <person name="Submissions S."/>
        </authorList>
    </citation>
    <scope>NUCLEOTIDE SEQUENCE [LARGE SCALE GENOMIC DNA]</scope>
    <source>
        <strain evidence="3">DSM 27982</strain>
    </source>
</reference>
<keyword evidence="3" id="KW-1185">Reference proteome</keyword>
<protein>
    <submittedName>
        <fullName evidence="2">PadR family transcriptional regulator, regulatory protein PadR</fullName>
    </submittedName>
</protein>
<proteinExistence type="predicted"/>
<dbReference type="InterPro" id="IPR036390">
    <property type="entry name" value="WH_DNA-bd_sf"/>
</dbReference>
<dbReference type="STRING" id="332524.SAMN04487766_101338"/>
<evidence type="ECO:0000313" key="2">
    <source>
        <dbReference type="EMBL" id="SDN36343.1"/>
    </source>
</evidence>
<evidence type="ECO:0000313" key="3">
    <source>
        <dbReference type="Proteomes" id="UP000198541"/>
    </source>
</evidence>
<gene>
    <name evidence="2" type="ORF">SAMN05216355_102104</name>
</gene>